<keyword evidence="1" id="KW-0472">Membrane</keyword>
<evidence type="ECO:0000256" key="1">
    <source>
        <dbReference type="SAM" id="Phobius"/>
    </source>
</evidence>
<dbReference type="SUPFAM" id="SSF46785">
    <property type="entry name" value="Winged helix' DNA-binding domain"/>
    <property type="match status" value="1"/>
</dbReference>
<evidence type="ECO:0000313" key="2">
    <source>
        <dbReference type="EMBL" id="GAA3597208.1"/>
    </source>
</evidence>
<proteinExistence type="predicted"/>
<evidence type="ECO:0008006" key="4">
    <source>
        <dbReference type="Google" id="ProtNLM"/>
    </source>
</evidence>
<comment type="caution">
    <text evidence="2">The sequence shown here is derived from an EMBL/GenBank/DDBJ whole genome shotgun (WGS) entry which is preliminary data.</text>
</comment>
<feature type="transmembrane region" description="Helical" evidence="1">
    <location>
        <begin position="197"/>
        <end position="218"/>
    </location>
</feature>
<dbReference type="RefSeq" id="WP_344849804.1">
    <property type="nucleotide sequence ID" value="NZ_BAABAA010000020.1"/>
</dbReference>
<keyword evidence="1" id="KW-1133">Transmembrane helix</keyword>
<accession>A0ABP6Z515</accession>
<dbReference type="EMBL" id="BAABAA010000020">
    <property type="protein sequence ID" value="GAA3597208.1"/>
    <property type="molecule type" value="Genomic_DNA"/>
</dbReference>
<protein>
    <recommendedName>
        <fullName evidence="4">MarR family transcriptional regulator</fullName>
    </recommendedName>
</protein>
<evidence type="ECO:0000313" key="3">
    <source>
        <dbReference type="Proteomes" id="UP001501222"/>
    </source>
</evidence>
<organism evidence="2 3">
    <name type="scientific">Kribbella ginsengisoli</name>
    <dbReference type="NCBI Taxonomy" id="363865"/>
    <lineage>
        <taxon>Bacteria</taxon>
        <taxon>Bacillati</taxon>
        <taxon>Actinomycetota</taxon>
        <taxon>Actinomycetes</taxon>
        <taxon>Propionibacteriales</taxon>
        <taxon>Kribbellaceae</taxon>
        <taxon>Kribbella</taxon>
    </lineage>
</organism>
<name>A0ABP6Z515_9ACTN</name>
<sequence length="259" mass="28483">MLGARMAETTEAEYRLLNAMSETTQYSLVELVESSGVRRERVGRLLAELIGDGYVTKYGQGERTEYRLSPTGVGKRAMMRGIAKDGPVGWGEFLKAASTAHHQAGIAATREQMAEVPLTDYDRDRCDASLRLQHEQRAFDSAELIRRQRMLAAAVTHGQLLDVFDGLQPPALYGDESAPPAAHPLQKAGSALQTGFMVVRLLFCLPFFLAGIGILTGASKPEEYLGAAMFIGGSIFFAYPVLRTVFDKVWASRTRRPPR</sequence>
<dbReference type="InterPro" id="IPR036388">
    <property type="entry name" value="WH-like_DNA-bd_sf"/>
</dbReference>
<feature type="transmembrane region" description="Helical" evidence="1">
    <location>
        <begin position="224"/>
        <end position="246"/>
    </location>
</feature>
<dbReference type="Gene3D" id="1.10.10.10">
    <property type="entry name" value="Winged helix-like DNA-binding domain superfamily/Winged helix DNA-binding domain"/>
    <property type="match status" value="1"/>
</dbReference>
<keyword evidence="3" id="KW-1185">Reference proteome</keyword>
<keyword evidence="1" id="KW-0812">Transmembrane</keyword>
<reference evidence="3" key="1">
    <citation type="journal article" date="2019" name="Int. J. Syst. Evol. Microbiol.">
        <title>The Global Catalogue of Microorganisms (GCM) 10K type strain sequencing project: providing services to taxonomists for standard genome sequencing and annotation.</title>
        <authorList>
            <consortium name="The Broad Institute Genomics Platform"/>
            <consortium name="The Broad Institute Genome Sequencing Center for Infectious Disease"/>
            <person name="Wu L."/>
            <person name="Ma J."/>
        </authorList>
    </citation>
    <scope>NUCLEOTIDE SEQUENCE [LARGE SCALE GENOMIC DNA]</scope>
    <source>
        <strain evidence="3">JCM 16928</strain>
    </source>
</reference>
<dbReference type="InterPro" id="IPR036390">
    <property type="entry name" value="WH_DNA-bd_sf"/>
</dbReference>
<gene>
    <name evidence="2" type="ORF">GCM10022235_81060</name>
</gene>
<dbReference type="Proteomes" id="UP001501222">
    <property type="component" value="Unassembled WGS sequence"/>
</dbReference>